<sequence>MAEATPEPQPETPDRPAKGLSAAAANLADGPDADPDQYGWGV</sequence>
<proteinExistence type="predicted"/>
<dbReference type="EMBL" id="AP027079">
    <property type="protein sequence ID" value="BDU69741.1"/>
    <property type="molecule type" value="Genomic_DNA"/>
</dbReference>
<feature type="region of interest" description="Disordered" evidence="1">
    <location>
        <begin position="1"/>
        <end position="20"/>
    </location>
</feature>
<evidence type="ECO:0000256" key="1">
    <source>
        <dbReference type="SAM" id="MobiDB-lite"/>
    </source>
</evidence>
<dbReference type="Proteomes" id="UP001242010">
    <property type="component" value="Chromosome"/>
</dbReference>
<evidence type="ECO:0000313" key="2">
    <source>
        <dbReference type="EMBL" id="BDU69741.1"/>
    </source>
</evidence>
<accession>A0ABN6UXV3</accession>
<reference evidence="3" key="1">
    <citation type="journal article" date="2023" name="Int. J. Syst. Evol. Microbiol.">
        <title>Mesoterricola silvestris gen. nov., sp. nov., Mesoterricola sediminis sp. nov., Geothrix oryzae sp. nov., Geothrix edaphica sp. nov., Geothrix rubra sp. nov., and Geothrix limicola sp. nov., six novel members of Acidobacteriota isolated from soils.</title>
        <authorList>
            <person name="Itoh H."/>
            <person name="Sugisawa Y."/>
            <person name="Mise K."/>
            <person name="Xu Z."/>
            <person name="Kuniyasu M."/>
            <person name="Ushijima N."/>
            <person name="Kawano K."/>
            <person name="Kobayashi E."/>
            <person name="Shiratori Y."/>
            <person name="Masuda Y."/>
            <person name="Senoo K."/>
        </authorList>
    </citation>
    <scope>NUCLEOTIDE SEQUENCE [LARGE SCALE GENOMIC DNA]</scope>
    <source>
        <strain evidence="3">Red222</strain>
    </source>
</reference>
<evidence type="ECO:0000313" key="3">
    <source>
        <dbReference type="Proteomes" id="UP001242010"/>
    </source>
</evidence>
<protein>
    <submittedName>
        <fullName evidence="2">Uncharacterized protein</fullName>
    </submittedName>
</protein>
<name>A0ABN6UXV3_9BACT</name>
<organism evidence="2 3">
    <name type="scientific">Geothrix oryzae</name>
    <dbReference type="NCBI Taxonomy" id="2927975"/>
    <lineage>
        <taxon>Bacteria</taxon>
        <taxon>Pseudomonadati</taxon>
        <taxon>Acidobacteriota</taxon>
        <taxon>Holophagae</taxon>
        <taxon>Holophagales</taxon>
        <taxon>Holophagaceae</taxon>
        <taxon>Geothrix</taxon>
    </lineage>
</organism>
<gene>
    <name evidence="2" type="ORF">GETHOR_18420</name>
</gene>
<dbReference type="RefSeq" id="WP_286353465.1">
    <property type="nucleotide sequence ID" value="NZ_AP027079.1"/>
</dbReference>
<keyword evidence="3" id="KW-1185">Reference proteome</keyword>